<name>A0AAN9BX22_9CAEN</name>
<comment type="similarity">
    <text evidence="3 13">Belongs to the peptidase M14 family.</text>
</comment>
<evidence type="ECO:0000256" key="10">
    <source>
        <dbReference type="ARBA" id="ARBA00022833"/>
    </source>
</evidence>
<evidence type="ECO:0000313" key="16">
    <source>
        <dbReference type="EMBL" id="KAK7112674.1"/>
    </source>
</evidence>
<keyword evidence="6" id="KW-0645">Protease</keyword>
<dbReference type="InterPro" id="IPR057247">
    <property type="entry name" value="CARBOXYPEPT_ZN_2"/>
</dbReference>
<dbReference type="PANTHER" id="PTHR11532:SF93">
    <property type="entry name" value="CARBOXYPEPTIDASE E"/>
    <property type="match status" value="1"/>
</dbReference>
<dbReference type="GO" id="GO:0005615">
    <property type="term" value="C:extracellular space"/>
    <property type="evidence" value="ECO:0007669"/>
    <property type="project" value="TreeGrafter"/>
</dbReference>
<accession>A0AAN9BX22</accession>
<proteinExistence type="inferred from homology"/>
<keyword evidence="8 14" id="KW-0732">Signal</keyword>
<dbReference type="GO" id="GO:0016485">
    <property type="term" value="P:protein processing"/>
    <property type="evidence" value="ECO:0007669"/>
    <property type="project" value="TreeGrafter"/>
</dbReference>
<feature type="domain" description="Peptidase M14" evidence="15">
    <location>
        <begin position="32"/>
        <end position="354"/>
    </location>
</feature>
<dbReference type="PROSITE" id="PS52035">
    <property type="entry name" value="PEPTIDASE_M14"/>
    <property type="match status" value="1"/>
</dbReference>
<dbReference type="PROSITE" id="PS00133">
    <property type="entry name" value="CARBOXYPEPT_ZN_2"/>
    <property type="match status" value="1"/>
</dbReference>
<evidence type="ECO:0000256" key="3">
    <source>
        <dbReference type="ARBA" id="ARBA00005988"/>
    </source>
</evidence>
<dbReference type="FunFam" id="3.40.630.10:FF:000013">
    <property type="entry name" value="carboxypeptidase N catalytic chain"/>
    <property type="match status" value="1"/>
</dbReference>
<evidence type="ECO:0000256" key="12">
    <source>
        <dbReference type="ARBA" id="ARBA00023180"/>
    </source>
</evidence>
<dbReference type="InterPro" id="IPR057246">
    <property type="entry name" value="CARBOXYPEPT_ZN_1"/>
</dbReference>
<keyword evidence="7" id="KW-0479">Metal-binding</keyword>
<dbReference type="PRINTS" id="PR00765">
    <property type="entry name" value="CRBOXYPTASEA"/>
</dbReference>
<dbReference type="GO" id="GO:0006518">
    <property type="term" value="P:peptide metabolic process"/>
    <property type="evidence" value="ECO:0007669"/>
    <property type="project" value="TreeGrafter"/>
</dbReference>
<keyword evidence="9" id="KW-0378">Hydrolase</keyword>
<keyword evidence="17" id="KW-1185">Reference proteome</keyword>
<dbReference type="Proteomes" id="UP001374579">
    <property type="component" value="Unassembled WGS sequence"/>
</dbReference>
<dbReference type="GO" id="GO:0008270">
    <property type="term" value="F:zinc ion binding"/>
    <property type="evidence" value="ECO:0007669"/>
    <property type="project" value="InterPro"/>
</dbReference>
<dbReference type="CDD" id="cd03858">
    <property type="entry name" value="M14_CP_N-E_like"/>
    <property type="match status" value="1"/>
</dbReference>
<feature type="active site" description="Proton donor/acceptor" evidence="13">
    <location>
        <position position="324"/>
    </location>
</feature>
<keyword evidence="10" id="KW-0862">Zinc</keyword>
<evidence type="ECO:0000256" key="4">
    <source>
        <dbReference type="ARBA" id="ARBA00022525"/>
    </source>
</evidence>
<dbReference type="Gene3D" id="3.40.630.10">
    <property type="entry name" value="Zn peptidases"/>
    <property type="match status" value="1"/>
</dbReference>
<sequence length="562" mass="63153">MNQSLVKVSIFTFACLALVQASEPEKINFESIHHDHPATVALLDEVNKKCPEITRLYNLSEPSVQGRELIVIEMTEEPGKHIIKKPEFKYIGNMHGNEVVGKEMLLRLIVYLCEEYIAGNNLVTYLLKHTRLHIMPTMNPDGWQKAYEEYKENGTVSWLNGRSNANGVDLNRNFPDLNNKVYAHEQSETGRNNHVMKMEKALELNSDLQPETRAVMKWLAEIGFVLSSNLHGGDLVANYPYDETRSGDSQDYTASPDDKTFVYLAKSYSYFHSKMADPTRKPCDRKSGDSFKDGITNGGAWYSVGRGMQDYNYLETNCFEITLELGCDKFPPEDRLESYWQDNAVALLNFMLQTHIGIKGVVSNSAGEPVANAEVKVTDFSTGDLVDHDVLSLQGGDYYRLLSDGSYQVTVGADGYHPSVKCVVVKNDMYVGSNDAKEAALLDFTLTPSTEAKPDDAEVSARCEQLQSKAGAESDVPEEVNDVESEEAKVMELTEAEERQVLQELLSYMDGRINWSSLSPNLALSDLYYALSVELGNLDPKTRLEFMRLLPTQMRQQLMSQQ</sequence>
<reference evidence="16 17" key="1">
    <citation type="submission" date="2024-02" db="EMBL/GenBank/DDBJ databases">
        <title>Chromosome-scale genome assembly of the rough periwinkle Littorina saxatilis.</title>
        <authorList>
            <person name="De Jode A."/>
            <person name="Faria R."/>
            <person name="Formenti G."/>
            <person name="Sims Y."/>
            <person name="Smith T.P."/>
            <person name="Tracey A."/>
            <person name="Wood J.M.D."/>
            <person name="Zagrodzka Z.B."/>
            <person name="Johannesson K."/>
            <person name="Butlin R.K."/>
            <person name="Leder E.H."/>
        </authorList>
    </citation>
    <scope>NUCLEOTIDE SEQUENCE [LARGE SCALE GENOMIC DNA]</scope>
    <source>
        <strain evidence="16">Snail1</strain>
        <tissue evidence="16">Muscle</tissue>
    </source>
</reference>
<evidence type="ECO:0000256" key="2">
    <source>
        <dbReference type="ARBA" id="ARBA00004613"/>
    </source>
</evidence>
<dbReference type="SMART" id="SM00631">
    <property type="entry name" value="Zn_pept"/>
    <property type="match status" value="1"/>
</dbReference>
<comment type="cofactor">
    <cofactor evidence="1">
        <name>Zn(2+)</name>
        <dbReference type="ChEBI" id="CHEBI:29105"/>
    </cofactor>
</comment>
<dbReference type="SUPFAM" id="SSF49464">
    <property type="entry name" value="Carboxypeptidase regulatory domain-like"/>
    <property type="match status" value="1"/>
</dbReference>
<evidence type="ECO:0000256" key="11">
    <source>
        <dbReference type="ARBA" id="ARBA00023049"/>
    </source>
</evidence>
<keyword evidence="11" id="KW-0482">Metalloprotease</keyword>
<feature type="chain" id="PRO_5042851379" description="Peptidase M14 domain-containing protein" evidence="14">
    <location>
        <begin position="22"/>
        <end position="562"/>
    </location>
</feature>
<comment type="subcellular location">
    <subcellularLocation>
        <location evidence="2">Secreted</location>
    </subcellularLocation>
</comment>
<evidence type="ECO:0000256" key="6">
    <source>
        <dbReference type="ARBA" id="ARBA00022670"/>
    </source>
</evidence>
<evidence type="ECO:0000256" key="9">
    <source>
        <dbReference type="ARBA" id="ARBA00022801"/>
    </source>
</evidence>
<keyword evidence="4" id="KW-0964">Secreted</keyword>
<evidence type="ECO:0000256" key="1">
    <source>
        <dbReference type="ARBA" id="ARBA00001947"/>
    </source>
</evidence>
<dbReference type="PANTHER" id="PTHR11532">
    <property type="entry name" value="PROTEASE M14 CARBOXYPEPTIDASE"/>
    <property type="match status" value="1"/>
</dbReference>
<dbReference type="Pfam" id="PF00246">
    <property type="entry name" value="Peptidase_M14"/>
    <property type="match status" value="1"/>
</dbReference>
<feature type="signal peptide" evidence="14">
    <location>
        <begin position="1"/>
        <end position="21"/>
    </location>
</feature>
<keyword evidence="5" id="KW-0121">Carboxypeptidase</keyword>
<evidence type="ECO:0000256" key="5">
    <source>
        <dbReference type="ARBA" id="ARBA00022645"/>
    </source>
</evidence>
<evidence type="ECO:0000256" key="7">
    <source>
        <dbReference type="ARBA" id="ARBA00022723"/>
    </source>
</evidence>
<evidence type="ECO:0000259" key="15">
    <source>
        <dbReference type="PROSITE" id="PS52035"/>
    </source>
</evidence>
<evidence type="ECO:0000256" key="14">
    <source>
        <dbReference type="SAM" id="SignalP"/>
    </source>
</evidence>
<keyword evidence="12" id="KW-0325">Glycoprotein</keyword>
<evidence type="ECO:0000256" key="8">
    <source>
        <dbReference type="ARBA" id="ARBA00022729"/>
    </source>
</evidence>
<comment type="caution">
    <text evidence="16">The sequence shown here is derived from an EMBL/GenBank/DDBJ whole genome shotgun (WGS) entry which is preliminary data.</text>
</comment>
<dbReference type="SUPFAM" id="SSF53187">
    <property type="entry name" value="Zn-dependent exopeptidases"/>
    <property type="match status" value="1"/>
</dbReference>
<dbReference type="CDD" id="cd11308">
    <property type="entry name" value="Peptidase_M14NE-CP-C_like"/>
    <property type="match status" value="1"/>
</dbReference>
<dbReference type="Gene3D" id="2.60.40.1120">
    <property type="entry name" value="Carboxypeptidase-like, regulatory domain"/>
    <property type="match status" value="1"/>
</dbReference>
<dbReference type="GO" id="GO:0004181">
    <property type="term" value="F:metallocarboxypeptidase activity"/>
    <property type="evidence" value="ECO:0007669"/>
    <property type="project" value="InterPro"/>
</dbReference>
<gene>
    <name evidence="16" type="ORF">V1264_012093</name>
</gene>
<dbReference type="EMBL" id="JBAMIC010000002">
    <property type="protein sequence ID" value="KAK7112674.1"/>
    <property type="molecule type" value="Genomic_DNA"/>
</dbReference>
<dbReference type="InterPro" id="IPR008969">
    <property type="entry name" value="CarboxyPept-like_regulatory"/>
</dbReference>
<dbReference type="InterPro" id="IPR050753">
    <property type="entry name" value="Peptidase_M14_domain"/>
</dbReference>
<dbReference type="Pfam" id="PF13620">
    <property type="entry name" value="CarboxypepD_reg"/>
    <property type="match status" value="1"/>
</dbReference>
<organism evidence="16 17">
    <name type="scientific">Littorina saxatilis</name>
    <dbReference type="NCBI Taxonomy" id="31220"/>
    <lineage>
        <taxon>Eukaryota</taxon>
        <taxon>Metazoa</taxon>
        <taxon>Spiralia</taxon>
        <taxon>Lophotrochozoa</taxon>
        <taxon>Mollusca</taxon>
        <taxon>Gastropoda</taxon>
        <taxon>Caenogastropoda</taxon>
        <taxon>Littorinimorpha</taxon>
        <taxon>Littorinoidea</taxon>
        <taxon>Littorinidae</taxon>
        <taxon>Littorina</taxon>
    </lineage>
</organism>
<dbReference type="AlphaFoldDB" id="A0AAN9BX22"/>
<protein>
    <recommendedName>
        <fullName evidence="15">Peptidase M14 domain-containing protein</fullName>
    </recommendedName>
</protein>
<dbReference type="PROSITE" id="PS00132">
    <property type="entry name" value="CARBOXYPEPT_ZN_1"/>
    <property type="match status" value="1"/>
</dbReference>
<evidence type="ECO:0000313" key="17">
    <source>
        <dbReference type="Proteomes" id="UP001374579"/>
    </source>
</evidence>
<dbReference type="InterPro" id="IPR000834">
    <property type="entry name" value="Peptidase_M14"/>
</dbReference>
<evidence type="ECO:0000256" key="13">
    <source>
        <dbReference type="PROSITE-ProRule" id="PRU01379"/>
    </source>
</evidence>